<evidence type="ECO:0000313" key="2">
    <source>
        <dbReference type="Proteomes" id="UP000823399"/>
    </source>
</evidence>
<name>A0A9P7F7U0_9AGAM</name>
<accession>A0A9P7F7U0</accession>
<sequence length="148" mass="16488">MRLLDTCEDEEDSVGSVKIWGLKVLEEVADVLRMSREVKQIQQTVATVHDEHGTAAIGWCTLCSLEGVHWKAQPDGPGVCQFPDILEKCNNKRKQGVDGVPESVDAAAADRKFCGSCKMYKGANIDVWDKEKIVWQRPFHLSPLDTCT</sequence>
<dbReference type="RefSeq" id="XP_041292539.1">
    <property type="nucleotide sequence ID" value="XM_041433743.1"/>
</dbReference>
<dbReference type="Proteomes" id="UP000823399">
    <property type="component" value="Unassembled WGS sequence"/>
</dbReference>
<keyword evidence="2" id="KW-1185">Reference proteome</keyword>
<organism evidence="1 2">
    <name type="scientific">Suillus discolor</name>
    <dbReference type="NCBI Taxonomy" id="1912936"/>
    <lineage>
        <taxon>Eukaryota</taxon>
        <taxon>Fungi</taxon>
        <taxon>Dikarya</taxon>
        <taxon>Basidiomycota</taxon>
        <taxon>Agaricomycotina</taxon>
        <taxon>Agaricomycetes</taxon>
        <taxon>Agaricomycetidae</taxon>
        <taxon>Boletales</taxon>
        <taxon>Suillineae</taxon>
        <taxon>Suillaceae</taxon>
        <taxon>Suillus</taxon>
    </lineage>
</organism>
<protein>
    <submittedName>
        <fullName evidence="1">Uncharacterized protein</fullName>
    </submittedName>
</protein>
<evidence type="ECO:0000313" key="1">
    <source>
        <dbReference type="EMBL" id="KAG2107941.1"/>
    </source>
</evidence>
<proteinExistence type="predicted"/>
<dbReference type="EMBL" id="JABBWM010000029">
    <property type="protein sequence ID" value="KAG2107941.1"/>
    <property type="molecule type" value="Genomic_DNA"/>
</dbReference>
<dbReference type="GeneID" id="64696002"/>
<dbReference type="AlphaFoldDB" id="A0A9P7F7U0"/>
<gene>
    <name evidence="1" type="ORF">F5147DRAFT_653043</name>
</gene>
<dbReference type="OrthoDB" id="5519740at2759"/>
<reference evidence="1" key="1">
    <citation type="journal article" date="2020" name="New Phytol.">
        <title>Comparative genomics reveals dynamic genome evolution in host specialist ectomycorrhizal fungi.</title>
        <authorList>
            <person name="Lofgren L.A."/>
            <person name="Nguyen N.H."/>
            <person name="Vilgalys R."/>
            <person name="Ruytinx J."/>
            <person name="Liao H.L."/>
            <person name="Branco S."/>
            <person name="Kuo A."/>
            <person name="LaButti K."/>
            <person name="Lipzen A."/>
            <person name="Andreopoulos W."/>
            <person name="Pangilinan J."/>
            <person name="Riley R."/>
            <person name="Hundley H."/>
            <person name="Na H."/>
            <person name="Barry K."/>
            <person name="Grigoriev I.V."/>
            <person name="Stajich J.E."/>
            <person name="Kennedy P.G."/>
        </authorList>
    </citation>
    <scope>NUCLEOTIDE SEQUENCE</scope>
    <source>
        <strain evidence="1">FC423</strain>
    </source>
</reference>
<comment type="caution">
    <text evidence="1">The sequence shown here is derived from an EMBL/GenBank/DDBJ whole genome shotgun (WGS) entry which is preliminary data.</text>
</comment>